<comment type="subcellular location">
    <subcellularLocation>
        <location evidence="2 10">Cytoplasm</location>
        <location evidence="2 10">Cytoskeleton</location>
    </subcellularLocation>
    <subcellularLocation>
        <location evidence="1">Nucleus</location>
    </subcellularLocation>
</comment>
<dbReference type="AlphaFoldDB" id="D7G4Z5"/>
<dbReference type="GO" id="GO:0045505">
    <property type="term" value="F:dynein intermediate chain binding"/>
    <property type="evidence" value="ECO:0007669"/>
    <property type="project" value="TreeGrafter"/>
</dbReference>
<organism evidence="11 12">
    <name type="scientific">Ectocarpus siliculosus</name>
    <name type="common">Brown alga</name>
    <name type="synonym">Conferva siliculosa</name>
    <dbReference type="NCBI Taxonomy" id="2880"/>
    <lineage>
        <taxon>Eukaryota</taxon>
        <taxon>Sar</taxon>
        <taxon>Stramenopiles</taxon>
        <taxon>Ochrophyta</taxon>
        <taxon>PX clade</taxon>
        <taxon>Phaeophyceae</taxon>
        <taxon>Ectocarpales</taxon>
        <taxon>Ectocarpaceae</taxon>
        <taxon>Ectocarpus</taxon>
    </lineage>
</organism>
<name>D7G4Z5_ECTSI</name>
<dbReference type="EMBL" id="FN649760">
    <property type="protein sequence ID" value="CBJ33758.1"/>
    <property type="molecule type" value="Genomic_DNA"/>
</dbReference>
<gene>
    <name evidence="11" type="ORF">Esi_0592_0002</name>
</gene>
<dbReference type="FunFam" id="3.30.740.10:FF:000005">
    <property type="entry name" value="Dynein light chain"/>
    <property type="match status" value="1"/>
</dbReference>
<evidence type="ECO:0000256" key="2">
    <source>
        <dbReference type="ARBA" id="ARBA00004245"/>
    </source>
</evidence>
<evidence type="ECO:0000256" key="5">
    <source>
        <dbReference type="ARBA" id="ARBA00022701"/>
    </source>
</evidence>
<dbReference type="GO" id="GO:0051028">
    <property type="term" value="P:mRNA transport"/>
    <property type="evidence" value="ECO:0007669"/>
    <property type="project" value="UniProtKB-KW"/>
</dbReference>
<keyword evidence="9" id="KW-0539">Nucleus</keyword>
<evidence type="ECO:0000256" key="9">
    <source>
        <dbReference type="ARBA" id="ARBA00023242"/>
    </source>
</evidence>
<dbReference type="InParanoid" id="D7G4Z5"/>
<evidence type="ECO:0000256" key="8">
    <source>
        <dbReference type="ARBA" id="ARBA00023212"/>
    </source>
</evidence>
<dbReference type="Gene3D" id="3.30.740.10">
    <property type="entry name" value="Protein Inhibitor Of Neuronal Nitric Oxide Synthase"/>
    <property type="match status" value="1"/>
</dbReference>
<dbReference type="PANTHER" id="PTHR11886:SF35">
    <property type="entry name" value="DYNEIN LIGHT CHAIN"/>
    <property type="match status" value="1"/>
</dbReference>
<keyword evidence="10" id="KW-0243">Dynein</keyword>
<dbReference type="OrthoDB" id="10033309at2759"/>
<proteinExistence type="inferred from homology"/>
<dbReference type="GO" id="GO:0007017">
    <property type="term" value="P:microtubule-based process"/>
    <property type="evidence" value="ECO:0007669"/>
    <property type="project" value="InterPro"/>
</dbReference>
<keyword evidence="3" id="KW-0813">Transport</keyword>
<protein>
    <recommendedName>
        <fullName evidence="10">Dynein light chain</fullName>
    </recommendedName>
</protein>
<evidence type="ECO:0000256" key="3">
    <source>
        <dbReference type="ARBA" id="ARBA00022448"/>
    </source>
</evidence>
<evidence type="ECO:0000256" key="7">
    <source>
        <dbReference type="ARBA" id="ARBA00022927"/>
    </source>
</evidence>
<evidence type="ECO:0000256" key="1">
    <source>
        <dbReference type="ARBA" id="ARBA00004123"/>
    </source>
</evidence>
<dbReference type="PANTHER" id="PTHR11886">
    <property type="entry name" value="DYNEIN LIGHT CHAIN"/>
    <property type="match status" value="1"/>
</dbReference>
<evidence type="ECO:0000256" key="4">
    <source>
        <dbReference type="ARBA" id="ARBA00022490"/>
    </source>
</evidence>
<reference evidence="11 12" key="1">
    <citation type="journal article" date="2010" name="Nature">
        <title>The Ectocarpus genome and the independent evolution of multicellularity in brown algae.</title>
        <authorList>
            <person name="Cock J.M."/>
            <person name="Sterck L."/>
            <person name="Rouze P."/>
            <person name="Scornet D."/>
            <person name="Allen A.E."/>
            <person name="Amoutzias G."/>
            <person name="Anthouard V."/>
            <person name="Artiguenave F."/>
            <person name="Aury J.M."/>
            <person name="Badger J.H."/>
            <person name="Beszteri B."/>
            <person name="Billiau K."/>
            <person name="Bonnet E."/>
            <person name="Bothwell J.H."/>
            <person name="Bowler C."/>
            <person name="Boyen C."/>
            <person name="Brownlee C."/>
            <person name="Carrano C.J."/>
            <person name="Charrier B."/>
            <person name="Cho G.Y."/>
            <person name="Coelho S.M."/>
            <person name="Collen J."/>
            <person name="Corre E."/>
            <person name="Da Silva C."/>
            <person name="Delage L."/>
            <person name="Delaroque N."/>
            <person name="Dittami S.M."/>
            <person name="Doulbeau S."/>
            <person name="Elias M."/>
            <person name="Farnham G."/>
            <person name="Gachon C.M."/>
            <person name="Gschloessl B."/>
            <person name="Heesch S."/>
            <person name="Jabbari K."/>
            <person name="Jubin C."/>
            <person name="Kawai H."/>
            <person name="Kimura K."/>
            <person name="Kloareg B."/>
            <person name="Kupper F.C."/>
            <person name="Lang D."/>
            <person name="Le Bail A."/>
            <person name="Leblanc C."/>
            <person name="Lerouge P."/>
            <person name="Lohr M."/>
            <person name="Lopez P.J."/>
            <person name="Martens C."/>
            <person name="Maumus F."/>
            <person name="Michel G."/>
            <person name="Miranda-Saavedra D."/>
            <person name="Morales J."/>
            <person name="Moreau H."/>
            <person name="Motomura T."/>
            <person name="Nagasato C."/>
            <person name="Napoli C.A."/>
            <person name="Nelson D.R."/>
            <person name="Nyvall-Collen P."/>
            <person name="Peters A.F."/>
            <person name="Pommier C."/>
            <person name="Potin P."/>
            <person name="Poulain J."/>
            <person name="Quesneville H."/>
            <person name="Read B."/>
            <person name="Rensing S.A."/>
            <person name="Ritter A."/>
            <person name="Rousvoal S."/>
            <person name="Samanta M."/>
            <person name="Samson G."/>
            <person name="Schroeder D.C."/>
            <person name="Segurens B."/>
            <person name="Strittmatter M."/>
            <person name="Tonon T."/>
            <person name="Tregear J.W."/>
            <person name="Valentin K."/>
            <person name="von Dassow P."/>
            <person name="Yamagishi T."/>
            <person name="Van de Peer Y."/>
            <person name="Wincker P."/>
        </authorList>
    </citation>
    <scope>NUCLEOTIDE SEQUENCE [LARGE SCALE GENOMIC DNA]</scope>
    <source>
        <strain evidence="12">Ec32 / CCAP1310/4</strain>
    </source>
</reference>
<dbReference type="GO" id="GO:0005874">
    <property type="term" value="C:microtubule"/>
    <property type="evidence" value="ECO:0007669"/>
    <property type="project" value="UniProtKB-KW"/>
</dbReference>
<accession>D7G4Z5</accession>
<keyword evidence="12" id="KW-1185">Reference proteome</keyword>
<keyword evidence="4 10" id="KW-0963">Cytoplasm</keyword>
<comment type="similarity">
    <text evidence="10">Belongs to the dynein light chain family.</text>
</comment>
<evidence type="ECO:0000256" key="10">
    <source>
        <dbReference type="RuleBase" id="RU365010"/>
    </source>
</evidence>
<dbReference type="SMART" id="SM01375">
    <property type="entry name" value="Dynein_light"/>
    <property type="match status" value="1"/>
</dbReference>
<evidence type="ECO:0000313" key="12">
    <source>
        <dbReference type="Proteomes" id="UP000002630"/>
    </source>
</evidence>
<keyword evidence="7" id="KW-0653">Protein transport</keyword>
<keyword evidence="10" id="KW-0505">Motor protein</keyword>
<keyword evidence="6" id="KW-0509">mRNA transport</keyword>
<keyword evidence="8 10" id="KW-0206">Cytoskeleton</keyword>
<dbReference type="Pfam" id="PF01221">
    <property type="entry name" value="Dynein_light"/>
    <property type="match status" value="1"/>
</dbReference>
<dbReference type="InterPro" id="IPR037177">
    <property type="entry name" value="DLC_sf"/>
</dbReference>
<dbReference type="GO" id="GO:0005868">
    <property type="term" value="C:cytoplasmic dynein complex"/>
    <property type="evidence" value="ECO:0007669"/>
    <property type="project" value="TreeGrafter"/>
</dbReference>
<dbReference type="Proteomes" id="UP000002630">
    <property type="component" value="Unassembled WGS sequence"/>
</dbReference>
<evidence type="ECO:0000256" key="6">
    <source>
        <dbReference type="ARBA" id="ARBA00022816"/>
    </source>
</evidence>
<keyword evidence="5 10" id="KW-0493">Microtubule</keyword>
<dbReference type="InterPro" id="IPR001372">
    <property type="entry name" value="Dynein_light_chain_typ-1/2"/>
</dbReference>
<dbReference type="SUPFAM" id="SSF54648">
    <property type="entry name" value="DLC"/>
    <property type="match status" value="1"/>
</dbReference>
<dbReference type="GO" id="GO:0005634">
    <property type="term" value="C:nucleus"/>
    <property type="evidence" value="ECO:0007669"/>
    <property type="project" value="UniProtKB-SubCell"/>
</dbReference>
<evidence type="ECO:0000313" key="11">
    <source>
        <dbReference type="EMBL" id="CBJ33758.1"/>
    </source>
</evidence>
<dbReference type="STRING" id="2880.D7G4Z5"/>
<sequence length="92" mass="10386">MESSGVSAKMVSDMDDHGEMRVDAQNWAAAAIESKSDEKEISRAIKSKFEVKYGPTWHCIVGTDFKAFVTHESKHFVFFYHGKMAFCLYKAG</sequence>
<dbReference type="eggNOG" id="KOG3430">
    <property type="taxonomic scope" value="Eukaryota"/>
</dbReference>
<dbReference type="GO" id="GO:0015031">
    <property type="term" value="P:protein transport"/>
    <property type="evidence" value="ECO:0007669"/>
    <property type="project" value="UniProtKB-KW"/>
</dbReference>